<dbReference type="InterPro" id="IPR016879">
    <property type="entry name" value="UCP028299"/>
</dbReference>
<organism evidence="2 3">
    <name type="scientific">Prevotella aurantiaca</name>
    <dbReference type="NCBI Taxonomy" id="596085"/>
    <lineage>
        <taxon>Bacteria</taxon>
        <taxon>Pseudomonadati</taxon>
        <taxon>Bacteroidota</taxon>
        <taxon>Bacteroidia</taxon>
        <taxon>Bacteroidales</taxon>
        <taxon>Prevotellaceae</taxon>
        <taxon>Prevotella</taxon>
    </lineage>
</organism>
<feature type="signal peptide" evidence="1">
    <location>
        <begin position="1"/>
        <end position="20"/>
    </location>
</feature>
<keyword evidence="1" id="KW-0732">Signal</keyword>
<gene>
    <name evidence="2" type="ORF">HXN26_07685</name>
</gene>
<reference evidence="2" key="1">
    <citation type="submission" date="2020-04" db="EMBL/GenBank/DDBJ databases">
        <title>Deep metagenomics examines the oral microbiome during advanced dental caries in children, revealing novel taxa and co-occurrences with host molecules.</title>
        <authorList>
            <person name="Baker J.L."/>
            <person name="Morton J.T."/>
            <person name="Dinis M."/>
            <person name="Alvarez R."/>
            <person name="Tran N.C."/>
            <person name="Knight R."/>
            <person name="Edlund A."/>
        </authorList>
    </citation>
    <scope>NUCLEOTIDE SEQUENCE</scope>
    <source>
        <strain evidence="2">JCVI_44_bin.5</strain>
    </source>
</reference>
<evidence type="ECO:0000256" key="1">
    <source>
        <dbReference type="SAM" id="SignalP"/>
    </source>
</evidence>
<accession>A0A930HN69</accession>
<protein>
    <submittedName>
        <fullName evidence="2">DUF3316 domain-containing protein</fullName>
    </submittedName>
</protein>
<sequence>MLRKILFACSLLLYSFTIHAQDTLRSSKIITKAQLVGFGKVSQLDTYLSPSAYEGGEIRYISHTLRNNGTPILREIIHQTRLSYTHNASQRNNNIGGMYNFQYNVHYAFGKWMLGNGTLTATAGGGIDANIGFLYNMRNGNNPAQVYLNMNLAPSASATYAFRLWGKPFQVRYEVQAPLVGLMFAPNFGQSYYEIFSKGDYDHNMVPTTMFSTPSLRQMLTLDFTLRHTTLRLGYLGDFQQARVNSLKYHTWSNLFVLGVVRTFSISKIIP</sequence>
<feature type="chain" id="PRO_5036746234" evidence="1">
    <location>
        <begin position="21"/>
        <end position="271"/>
    </location>
</feature>
<evidence type="ECO:0000313" key="3">
    <source>
        <dbReference type="Proteomes" id="UP000771736"/>
    </source>
</evidence>
<dbReference type="AlphaFoldDB" id="A0A930HN69"/>
<dbReference type="EMBL" id="JABZSJ010000041">
    <property type="protein sequence ID" value="MBF1384712.1"/>
    <property type="molecule type" value="Genomic_DNA"/>
</dbReference>
<evidence type="ECO:0000313" key="2">
    <source>
        <dbReference type="EMBL" id="MBF1384712.1"/>
    </source>
</evidence>
<name>A0A930HN69_9BACT</name>
<proteinExistence type="predicted"/>
<comment type="caution">
    <text evidence="2">The sequence shown here is derived from an EMBL/GenBank/DDBJ whole genome shotgun (WGS) entry which is preliminary data.</text>
</comment>
<dbReference type="Proteomes" id="UP000771736">
    <property type="component" value="Unassembled WGS sequence"/>
</dbReference>
<dbReference type="Pfam" id="PF11777">
    <property type="entry name" value="DUF3316"/>
    <property type="match status" value="1"/>
</dbReference>